<sequence>MDNKCPGCTAEVDANISLHCDACNRPMHYSCLALAADVAAACDRARRMSSHVKILCADCDNNFRSFVSHSGSIEEVFTEKLRNLIKEEYKELITDIKSLRSEVNVLKESNIDLVKLLTSGNGDVVATAKSLPLGKNSYASKVVVEKKIVVKPKNTAQSVTKTRSDVLKNVNIIEEEIAITKVKPVSSGGLIISCKDENCGKKLQQIASTSLAQNYDIREVNVLYPRVRVVGIPGGMSESPFLSYLKKQNPDLIS</sequence>
<evidence type="ECO:0000313" key="2">
    <source>
        <dbReference type="EMBL" id="KAJ3659064.1"/>
    </source>
</evidence>
<accession>A0AA38MK75</accession>
<evidence type="ECO:0000256" key="1">
    <source>
        <dbReference type="SAM" id="Coils"/>
    </source>
</evidence>
<name>A0AA38MK75_9CUCU</name>
<organism evidence="2 3">
    <name type="scientific">Zophobas morio</name>
    <dbReference type="NCBI Taxonomy" id="2755281"/>
    <lineage>
        <taxon>Eukaryota</taxon>
        <taxon>Metazoa</taxon>
        <taxon>Ecdysozoa</taxon>
        <taxon>Arthropoda</taxon>
        <taxon>Hexapoda</taxon>
        <taxon>Insecta</taxon>
        <taxon>Pterygota</taxon>
        <taxon>Neoptera</taxon>
        <taxon>Endopterygota</taxon>
        <taxon>Coleoptera</taxon>
        <taxon>Polyphaga</taxon>
        <taxon>Cucujiformia</taxon>
        <taxon>Tenebrionidae</taxon>
        <taxon>Zophobas</taxon>
    </lineage>
</organism>
<dbReference type="Proteomes" id="UP001168821">
    <property type="component" value="Unassembled WGS sequence"/>
</dbReference>
<keyword evidence="3" id="KW-1185">Reference proteome</keyword>
<protein>
    <submittedName>
        <fullName evidence="2">Uncharacterized protein</fullName>
    </submittedName>
</protein>
<feature type="coiled-coil region" evidence="1">
    <location>
        <begin position="82"/>
        <end position="109"/>
    </location>
</feature>
<evidence type="ECO:0000313" key="3">
    <source>
        <dbReference type="Proteomes" id="UP001168821"/>
    </source>
</evidence>
<keyword evidence="1" id="KW-0175">Coiled coil</keyword>
<gene>
    <name evidence="2" type="ORF">Zmor_010773</name>
</gene>
<reference evidence="2" key="1">
    <citation type="journal article" date="2023" name="G3 (Bethesda)">
        <title>Whole genome assemblies of Zophobas morio and Tenebrio molitor.</title>
        <authorList>
            <person name="Kaur S."/>
            <person name="Stinson S.A."/>
            <person name="diCenzo G.C."/>
        </authorList>
    </citation>
    <scope>NUCLEOTIDE SEQUENCE</scope>
    <source>
        <strain evidence="2">QUZm001</strain>
    </source>
</reference>
<comment type="caution">
    <text evidence="2">The sequence shown here is derived from an EMBL/GenBank/DDBJ whole genome shotgun (WGS) entry which is preliminary data.</text>
</comment>
<dbReference type="AlphaFoldDB" id="A0AA38MK75"/>
<proteinExistence type="predicted"/>
<dbReference type="EMBL" id="JALNTZ010000003">
    <property type="protein sequence ID" value="KAJ3659064.1"/>
    <property type="molecule type" value="Genomic_DNA"/>
</dbReference>